<feature type="transmembrane region" description="Helical" evidence="1">
    <location>
        <begin position="48"/>
        <end position="72"/>
    </location>
</feature>
<name>A0ABY7LUN7_9BACT</name>
<sequence length="74" mass="8404">MKPFWIKATQPTTTSCFGLPALTLVGLPHSLAFRMKRLLLRLANTRDQLLTWVFTAAFFAVFLLYLFVGILLTT</sequence>
<accession>A0ABY7LUN7</accession>
<keyword evidence="2" id="KW-0614">Plasmid</keyword>
<geneLocation type="plasmid" evidence="2 3">
    <name>unnamed1</name>
</geneLocation>
<proteinExistence type="predicted"/>
<dbReference type="Proteomes" id="UP001211005">
    <property type="component" value="Plasmid unnamed1"/>
</dbReference>
<reference evidence="2 3" key="1">
    <citation type="submission" date="2022-12" db="EMBL/GenBank/DDBJ databases">
        <title>Hymenobacter canadensis sp. nov. isolated from lake water of the Cambridge Bay, Canada.</title>
        <authorList>
            <person name="Kim W.H."/>
            <person name="Lee Y.M."/>
        </authorList>
    </citation>
    <scope>NUCLEOTIDE SEQUENCE [LARGE SCALE GENOMIC DNA]</scope>
    <source>
        <strain evidence="2 3">PAMC 29467</strain>
        <plasmid evidence="2 3">unnamed1</plasmid>
    </source>
</reference>
<protein>
    <submittedName>
        <fullName evidence="2">Uncharacterized protein</fullName>
    </submittedName>
</protein>
<organism evidence="2 3">
    <name type="scientific">Hymenobacter canadensis</name>
    <dbReference type="NCBI Taxonomy" id="2999067"/>
    <lineage>
        <taxon>Bacteria</taxon>
        <taxon>Pseudomonadati</taxon>
        <taxon>Bacteroidota</taxon>
        <taxon>Cytophagia</taxon>
        <taxon>Cytophagales</taxon>
        <taxon>Hymenobacteraceae</taxon>
        <taxon>Hymenobacter</taxon>
    </lineage>
</organism>
<gene>
    <name evidence="2" type="ORF">O3303_19650</name>
</gene>
<evidence type="ECO:0000256" key="1">
    <source>
        <dbReference type="SAM" id="Phobius"/>
    </source>
</evidence>
<keyword evidence="1" id="KW-0472">Membrane</keyword>
<evidence type="ECO:0000313" key="2">
    <source>
        <dbReference type="EMBL" id="WBA44106.1"/>
    </source>
</evidence>
<evidence type="ECO:0000313" key="3">
    <source>
        <dbReference type="Proteomes" id="UP001211005"/>
    </source>
</evidence>
<keyword evidence="1" id="KW-1133">Transmembrane helix</keyword>
<keyword evidence="3" id="KW-1185">Reference proteome</keyword>
<keyword evidence="1" id="KW-0812">Transmembrane</keyword>
<dbReference type="RefSeq" id="WP_269562138.1">
    <property type="nucleotide sequence ID" value="NZ_CP114768.1"/>
</dbReference>
<dbReference type="EMBL" id="CP114768">
    <property type="protein sequence ID" value="WBA44106.1"/>
    <property type="molecule type" value="Genomic_DNA"/>
</dbReference>